<dbReference type="InterPro" id="IPR050109">
    <property type="entry name" value="HTH-type_TetR-like_transc_reg"/>
</dbReference>
<evidence type="ECO:0000259" key="3">
    <source>
        <dbReference type="PROSITE" id="PS50977"/>
    </source>
</evidence>
<organism evidence="4 5">
    <name type="scientific">Nocardia cyriacigeorgica</name>
    <dbReference type="NCBI Taxonomy" id="135487"/>
    <lineage>
        <taxon>Bacteria</taxon>
        <taxon>Bacillati</taxon>
        <taxon>Actinomycetota</taxon>
        <taxon>Actinomycetes</taxon>
        <taxon>Mycobacteriales</taxon>
        <taxon>Nocardiaceae</taxon>
        <taxon>Nocardia</taxon>
    </lineage>
</organism>
<proteinExistence type="predicted"/>
<keyword evidence="5" id="KW-1185">Reference proteome</keyword>
<evidence type="ECO:0000256" key="1">
    <source>
        <dbReference type="ARBA" id="ARBA00023125"/>
    </source>
</evidence>
<feature type="DNA-binding region" description="H-T-H motif" evidence="2">
    <location>
        <begin position="34"/>
        <end position="53"/>
    </location>
</feature>
<sequence length="202" mass="21263">MATTPTRLSKQARREQLFDAAVSIVRANGADGLTLPTLAEAAGVSRPIVYDHFGTRSGLLLALYRRLDERHRAATMQALEQAPPTAGGVAAVISAAYFACATDMPELKAISAALKGDPDMEAIQHEMYDSYTDVIADALTPYSGMSRAALRLHCVGVFGAAEAIAGELNRGTATVDDAITALTGVLLAASATGRERYRNSGH</sequence>
<dbReference type="PANTHER" id="PTHR30055:SF223">
    <property type="entry name" value="HTH-TYPE TRANSCRIPTIONAL REGULATOR UIDR"/>
    <property type="match status" value="1"/>
</dbReference>
<dbReference type="EMBL" id="JAAGUX010000006">
    <property type="protein sequence ID" value="NEW55113.1"/>
    <property type="molecule type" value="Genomic_DNA"/>
</dbReference>
<dbReference type="PROSITE" id="PS50977">
    <property type="entry name" value="HTH_TETR_2"/>
    <property type="match status" value="1"/>
</dbReference>
<reference evidence="4 5" key="1">
    <citation type="submission" date="2020-01" db="EMBL/GenBank/DDBJ databases">
        <title>Genetics and antimicrobial susceptibilities of Nocardia species isolated from the soil; a comparison with species isolated from humans.</title>
        <authorList>
            <person name="Carrasco G."/>
            <person name="Monzon S."/>
            <person name="Sansegundo M."/>
            <person name="Garcia E."/>
            <person name="Garrido N."/>
            <person name="Medina M.J."/>
            <person name="Villalon P."/>
            <person name="Ramirez-Arocha A.C."/>
            <person name="Jimenez P."/>
            <person name="Cuesta I."/>
            <person name="Valdezate S."/>
        </authorList>
    </citation>
    <scope>NUCLEOTIDE SEQUENCE [LARGE SCALE GENOMIC DNA]</scope>
    <source>
        <strain evidence="4 5">CNM20110649</strain>
    </source>
</reference>
<dbReference type="InterPro" id="IPR009057">
    <property type="entry name" value="Homeodomain-like_sf"/>
</dbReference>
<evidence type="ECO:0000256" key="2">
    <source>
        <dbReference type="PROSITE-ProRule" id="PRU00335"/>
    </source>
</evidence>
<gene>
    <name evidence="4" type="ORF">GV794_05475</name>
</gene>
<evidence type="ECO:0000313" key="4">
    <source>
        <dbReference type="EMBL" id="NEW55113.1"/>
    </source>
</evidence>
<feature type="domain" description="HTH tetR-type" evidence="3">
    <location>
        <begin position="11"/>
        <end position="71"/>
    </location>
</feature>
<dbReference type="Proteomes" id="UP000470876">
    <property type="component" value="Unassembled WGS sequence"/>
</dbReference>
<dbReference type="PANTHER" id="PTHR30055">
    <property type="entry name" value="HTH-TYPE TRANSCRIPTIONAL REGULATOR RUTR"/>
    <property type="match status" value="1"/>
</dbReference>
<comment type="caution">
    <text evidence="4">The sequence shown here is derived from an EMBL/GenBank/DDBJ whole genome shotgun (WGS) entry which is preliminary data.</text>
</comment>
<dbReference type="Pfam" id="PF00440">
    <property type="entry name" value="TetR_N"/>
    <property type="match status" value="1"/>
</dbReference>
<dbReference type="SUPFAM" id="SSF46689">
    <property type="entry name" value="Homeodomain-like"/>
    <property type="match status" value="1"/>
</dbReference>
<dbReference type="PRINTS" id="PR00455">
    <property type="entry name" value="HTHTETR"/>
</dbReference>
<dbReference type="InterPro" id="IPR001647">
    <property type="entry name" value="HTH_TetR"/>
</dbReference>
<protein>
    <submittedName>
        <fullName evidence="4">TetR/AcrR family transcriptional regulator</fullName>
    </submittedName>
</protein>
<name>A0ABX0CHL6_9NOCA</name>
<accession>A0ABX0CHL6</accession>
<keyword evidence="1 2" id="KW-0238">DNA-binding</keyword>
<evidence type="ECO:0000313" key="5">
    <source>
        <dbReference type="Proteomes" id="UP000470876"/>
    </source>
</evidence>
<dbReference type="RefSeq" id="WP_163955658.1">
    <property type="nucleotide sequence ID" value="NZ_JAAGUX010000006.1"/>
</dbReference>
<dbReference type="Gene3D" id="1.10.357.10">
    <property type="entry name" value="Tetracycline Repressor, domain 2"/>
    <property type="match status" value="1"/>
</dbReference>